<dbReference type="EMBL" id="AP022870">
    <property type="protein sequence ID" value="BCB80925.1"/>
    <property type="molecule type" value="Genomic_DNA"/>
</dbReference>
<evidence type="ECO:0000313" key="3">
    <source>
        <dbReference type="Proteomes" id="UP000502508"/>
    </source>
</evidence>
<keyword evidence="3" id="KW-1185">Reference proteome</keyword>
<feature type="compositionally biased region" description="Basic residues" evidence="1">
    <location>
        <begin position="196"/>
        <end position="213"/>
    </location>
</feature>
<accession>A0A6F8Y499</accession>
<reference evidence="2 3" key="2">
    <citation type="submission" date="2020-03" db="EMBL/GenBank/DDBJ databases">
        <authorList>
            <person name="Ichikawa N."/>
            <person name="Kimura A."/>
            <person name="Kitahashi Y."/>
            <person name="Uohara A."/>
        </authorList>
    </citation>
    <scope>NUCLEOTIDE SEQUENCE [LARGE SCALE GENOMIC DNA]</scope>
    <source>
        <strain evidence="2 3">NBRC 107702</strain>
    </source>
</reference>
<gene>
    <name evidence="2" type="ORF">Pflav_073350</name>
</gene>
<sequence length="213" mass="22944">MPQAFAPQAPAPMGAAPAAPVQGRPQPGPFMVPPHGAFPGHPVATQGFPPPGPPLAQPPVPAGPRPKGWWRRNRWGLIALLPVLALALAPSVNDALDQYNRYAHEAVLPSAGGWISYSDARMRLVSFGPATDLKTYGGEPFQPPDKTKAWKATVEFEAADKEAIIGCDLALEDAEGRLFSTNPAELSGARTPSPRAPRRMTRRRHRGRWRCTS</sequence>
<evidence type="ECO:0000256" key="1">
    <source>
        <dbReference type="SAM" id="MobiDB-lite"/>
    </source>
</evidence>
<feature type="compositionally biased region" description="Low complexity" evidence="1">
    <location>
        <begin position="1"/>
        <end position="20"/>
    </location>
</feature>
<organism evidence="2 3">
    <name type="scientific">Phytohabitans flavus</name>
    <dbReference type="NCBI Taxonomy" id="1076124"/>
    <lineage>
        <taxon>Bacteria</taxon>
        <taxon>Bacillati</taxon>
        <taxon>Actinomycetota</taxon>
        <taxon>Actinomycetes</taxon>
        <taxon>Micromonosporales</taxon>
        <taxon>Micromonosporaceae</taxon>
    </lineage>
</organism>
<feature type="region of interest" description="Disordered" evidence="1">
    <location>
        <begin position="181"/>
        <end position="213"/>
    </location>
</feature>
<dbReference type="AlphaFoldDB" id="A0A6F8Y499"/>
<dbReference type="KEGG" id="pfla:Pflav_073350"/>
<feature type="region of interest" description="Disordered" evidence="1">
    <location>
        <begin position="1"/>
        <end position="65"/>
    </location>
</feature>
<protein>
    <submittedName>
        <fullName evidence="2">Uncharacterized protein</fullName>
    </submittedName>
</protein>
<dbReference type="Proteomes" id="UP000502508">
    <property type="component" value="Chromosome"/>
</dbReference>
<proteinExistence type="predicted"/>
<feature type="compositionally biased region" description="Pro residues" evidence="1">
    <location>
        <begin position="48"/>
        <end position="64"/>
    </location>
</feature>
<evidence type="ECO:0000313" key="2">
    <source>
        <dbReference type="EMBL" id="BCB80925.1"/>
    </source>
</evidence>
<reference evidence="2 3" key="1">
    <citation type="submission" date="2020-03" db="EMBL/GenBank/DDBJ databases">
        <title>Whole genome shotgun sequence of Phytohabitans flavus NBRC 107702.</title>
        <authorList>
            <person name="Komaki H."/>
            <person name="Tamura T."/>
        </authorList>
    </citation>
    <scope>NUCLEOTIDE SEQUENCE [LARGE SCALE GENOMIC DNA]</scope>
    <source>
        <strain evidence="2 3">NBRC 107702</strain>
    </source>
</reference>
<name>A0A6F8Y499_9ACTN</name>